<evidence type="ECO:0000313" key="1">
    <source>
        <dbReference type="EMBL" id="VVE87216.1"/>
    </source>
</evidence>
<dbReference type="AlphaFoldDB" id="A0A5E5BPJ1"/>
<keyword evidence="2" id="KW-1185">Reference proteome</keyword>
<name>A0A5E5BPJ1_9BURK</name>
<sequence length="59" mass="6769">MGPKLIKMGCNVDGRPYLRDHFFDKFAMLLKGNLVGDDLAVIGRWKDRGSMLSRRSNDR</sequence>
<proteinExistence type="predicted"/>
<dbReference type="Proteomes" id="UP000382040">
    <property type="component" value="Unassembled WGS sequence"/>
</dbReference>
<dbReference type="EMBL" id="CABPST010000002">
    <property type="protein sequence ID" value="VVE87216.1"/>
    <property type="molecule type" value="Genomic_DNA"/>
</dbReference>
<evidence type="ECO:0000313" key="2">
    <source>
        <dbReference type="Proteomes" id="UP000382040"/>
    </source>
</evidence>
<organism evidence="1 2">
    <name type="scientific">Pandoraea bronchicola</name>
    <dbReference type="NCBI Taxonomy" id="2508287"/>
    <lineage>
        <taxon>Bacteria</taxon>
        <taxon>Pseudomonadati</taxon>
        <taxon>Pseudomonadota</taxon>
        <taxon>Betaproteobacteria</taxon>
        <taxon>Burkholderiales</taxon>
        <taxon>Burkholderiaceae</taxon>
        <taxon>Pandoraea</taxon>
    </lineage>
</organism>
<accession>A0A5E5BPJ1</accession>
<protein>
    <submittedName>
        <fullName evidence="1">Uncharacterized protein</fullName>
    </submittedName>
</protein>
<reference evidence="1 2" key="1">
    <citation type="submission" date="2019-08" db="EMBL/GenBank/DDBJ databases">
        <authorList>
            <person name="Peeters C."/>
        </authorList>
    </citation>
    <scope>NUCLEOTIDE SEQUENCE [LARGE SCALE GENOMIC DNA]</scope>
    <source>
        <strain evidence="1 2">LMG 20603</strain>
    </source>
</reference>
<gene>
    <name evidence="1" type="ORF">PBR20603_01143</name>
</gene>